<evidence type="ECO:0000313" key="10">
    <source>
        <dbReference type="EMBL" id="AVO32873.1"/>
    </source>
</evidence>
<dbReference type="Pfam" id="PF01751">
    <property type="entry name" value="Toprim"/>
    <property type="match status" value="1"/>
</dbReference>
<feature type="domain" description="Toprim" evidence="9">
    <location>
        <begin position="66"/>
        <end position="183"/>
    </location>
</feature>
<evidence type="ECO:0000313" key="11">
    <source>
        <dbReference type="Proteomes" id="UP000239709"/>
    </source>
</evidence>
<sequence>MRRVPAACRDTTTQAQRCVARCSTTPPSGDAVRATSKLPPMCLGAMSAWTPPSMPLADSQRHGAGCELFLVEGESAAGAVAAVRDAPTQAVLPLQGKPLNAWRAGAARVAAYPLYRRLAAALCGADATDGAHLPLASLRFERLMLLFDPDADGIHIGALMLLYLQRFAPALLAQKRVWMVRAPMGGVRVVTRATGEVEDVWAYTPEQARTLRARALAEPQRWQLQRDWAFRGLASLPPEVLRDTCVAPASRRAAPVTAAQVEQVVEVFGGAR</sequence>
<dbReference type="EMBL" id="CP027666">
    <property type="protein sequence ID" value="AVO32873.1"/>
    <property type="molecule type" value="Genomic_DNA"/>
</dbReference>
<accession>A0A2S0MAW3</accession>
<keyword evidence="6" id="KW-0799">Topoisomerase</keyword>
<evidence type="ECO:0000256" key="6">
    <source>
        <dbReference type="ARBA" id="ARBA00023029"/>
    </source>
</evidence>
<comment type="catalytic activity">
    <reaction evidence="1">
        <text>ATP-dependent breakage, passage and rejoining of double-stranded DNA.</text>
        <dbReference type="EC" id="5.6.2.2"/>
    </reaction>
</comment>
<dbReference type="Gene3D" id="3.40.50.670">
    <property type="match status" value="1"/>
</dbReference>
<evidence type="ECO:0000256" key="4">
    <source>
        <dbReference type="ARBA" id="ARBA00022741"/>
    </source>
</evidence>
<dbReference type="GO" id="GO:0005524">
    <property type="term" value="F:ATP binding"/>
    <property type="evidence" value="ECO:0007669"/>
    <property type="project" value="UniProtKB-KW"/>
</dbReference>
<dbReference type="PANTHER" id="PTHR45866:SF1">
    <property type="entry name" value="DNA GYRASE SUBUNIT B, MITOCHONDRIAL"/>
    <property type="match status" value="1"/>
</dbReference>
<dbReference type="EC" id="5.6.2.2" evidence="3"/>
<comment type="similarity">
    <text evidence="2">Belongs to the type II topoisomerase GyrB family.</text>
</comment>
<dbReference type="InterPro" id="IPR006171">
    <property type="entry name" value="TOPRIM_dom"/>
</dbReference>
<evidence type="ECO:0000256" key="1">
    <source>
        <dbReference type="ARBA" id="ARBA00000185"/>
    </source>
</evidence>
<dbReference type="GO" id="GO:0003677">
    <property type="term" value="F:DNA binding"/>
    <property type="evidence" value="ECO:0007669"/>
    <property type="project" value="UniProtKB-KW"/>
</dbReference>
<keyword evidence="5" id="KW-0067">ATP-binding</keyword>
<protein>
    <recommendedName>
        <fullName evidence="3">DNA topoisomerase (ATP-hydrolyzing)</fullName>
        <ecNumber evidence="3">5.6.2.2</ecNumber>
    </recommendedName>
</protein>
<dbReference type="AlphaFoldDB" id="A0A2S0MAW3"/>
<dbReference type="PANTHER" id="PTHR45866">
    <property type="entry name" value="DNA GYRASE/TOPOISOMERASE SUBUNIT B"/>
    <property type="match status" value="1"/>
</dbReference>
<dbReference type="KEGG" id="otk:C6570_00300"/>
<keyword evidence="8 10" id="KW-0413">Isomerase</keyword>
<organism evidence="10 11">
    <name type="scientific">Ottowia oryzae</name>
    <dbReference type="NCBI Taxonomy" id="2109914"/>
    <lineage>
        <taxon>Bacteria</taxon>
        <taxon>Pseudomonadati</taxon>
        <taxon>Pseudomonadota</taxon>
        <taxon>Betaproteobacteria</taxon>
        <taxon>Burkholderiales</taxon>
        <taxon>Comamonadaceae</taxon>
        <taxon>Ottowia</taxon>
    </lineage>
</organism>
<dbReference type="InterPro" id="IPR013760">
    <property type="entry name" value="Topo_IIA-like_dom_sf"/>
</dbReference>
<dbReference type="GO" id="GO:0006265">
    <property type="term" value="P:DNA topological change"/>
    <property type="evidence" value="ECO:0007669"/>
    <property type="project" value="InterPro"/>
</dbReference>
<evidence type="ECO:0000256" key="5">
    <source>
        <dbReference type="ARBA" id="ARBA00022840"/>
    </source>
</evidence>
<dbReference type="GO" id="GO:0003918">
    <property type="term" value="F:DNA topoisomerase type II (double strand cut, ATP-hydrolyzing) activity"/>
    <property type="evidence" value="ECO:0007669"/>
    <property type="project" value="UniProtKB-EC"/>
</dbReference>
<evidence type="ECO:0000256" key="2">
    <source>
        <dbReference type="ARBA" id="ARBA00010708"/>
    </source>
</evidence>
<dbReference type="Proteomes" id="UP000239709">
    <property type="component" value="Chromosome"/>
</dbReference>
<keyword evidence="4" id="KW-0547">Nucleotide-binding</keyword>
<proteinExistence type="inferred from homology"/>
<evidence type="ECO:0000256" key="7">
    <source>
        <dbReference type="ARBA" id="ARBA00023125"/>
    </source>
</evidence>
<dbReference type="InterPro" id="IPR013759">
    <property type="entry name" value="Topo_IIA_B_C"/>
</dbReference>
<name>A0A2S0MAW3_9BURK</name>
<evidence type="ECO:0000256" key="3">
    <source>
        <dbReference type="ARBA" id="ARBA00012895"/>
    </source>
</evidence>
<dbReference type="PROSITE" id="PS50880">
    <property type="entry name" value="TOPRIM"/>
    <property type="match status" value="1"/>
</dbReference>
<keyword evidence="11" id="KW-1185">Reference proteome</keyword>
<reference evidence="10 11" key="1">
    <citation type="submission" date="2018-03" db="EMBL/GenBank/DDBJ databases">
        <title>Genome sequencing of Ottowia sp.</title>
        <authorList>
            <person name="Kim S.-J."/>
            <person name="Heo J."/>
            <person name="Kwon S.-W."/>
        </authorList>
    </citation>
    <scope>NUCLEOTIDE SEQUENCE [LARGE SCALE GENOMIC DNA]</scope>
    <source>
        <strain evidence="10 11">KADR8-3</strain>
    </source>
</reference>
<keyword evidence="7" id="KW-0238">DNA-binding</keyword>
<dbReference type="SUPFAM" id="SSF56719">
    <property type="entry name" value="Type II DNA topoisomerase"/>
    <property type="match status" value="1"/>
</dbReference>
<gene>
    <name evidence="10" type="ORF">C6570_00300</name>
</gene>
<evidence type="ECO:0000256" key="8">
    <source>
        <dbReference type="ARBA" id="ARBA00023235"/>
    </source>
</evidence>
<dbReference type="OrthoDB" id="6020049at2"/>
<evidence type="ECO:0000259" key="9">
    <source>
        <dbReference type="PROSITE" id="PS50880"/>
    </source>
</evidence>
<dbReference type="PRINTS" id="PR00418">
    <property type="entry name" value="TPI2FAMILY"/>
</dbReference>